<dbReference type="Pfam" id="PF00486">
    <property type="entry name" value="Trans_reg_C"/>
    <property type="match status" value="1"/>
</dbReference>
<dbReference type="InterPro" id="IPR001867">
    <property type="entry name" value="OmpR/PhoB-type_DNA-bd"/>
</dbReference>
<keyword evidence="3" id="KW-0805">Transcription regulation</keyword>
<dbReference type="SMART" id="SM00862">
    <property type="entry name" value="Trans_reg_C"/>
    <property type="match status" value="1"/>
</dbReference>
<feature type="modified residue" description="4-aspartylphosphate" evidence="6">
    <location>
        <position position="56"/>
    </location>
</feature>
<dbReference type="Gene3D" id="6.10.250.690">
    <property type="match status" value="1"/>
</dbReference>
<name>A0ABT8BTS8_9VIBR</name>
<protein>
    <submittedName>
        <fullName evidence="10">Response regulator transcription factor</fullName>
    </submittedName>
</protein>
<dbReference type="PANTHER" id="PTHR48111:SF22">
    <property type="entry name" value="REGULATOR OF RPOS"/>
    <property type="match status" value="1"/>
</dbReference>
<feature type="DNA-binding region" description="OmpR/PhoB-type" evidence="7">
    <location>
        <begin position="128"/>
        <end position="225"/>
    </location>
</feature>
<evidence type="ECO:0000256" key="5">
    <source>
        <dbReference type="ARBA" id="ARBA00023163"/>
    </source>
</evidence>
<dbReference type="SUPFAM" id="SSF52172">
    <property type="entry name" value="CheY-like"/>
    <property type="match status" value="1"/>
</dbReference>
<gene>
    <name evidence="10" type="ORF">QWZ16_08720</name>
</gene>
<keyword evidence="11" id="KW-1185">Reference proteome</keyword>
<evidence type="ECO:0000259" key="9">
    <source>
        <dbReference type="PROSITE" id="PS51755"/>
    </source>
</evidence>
<dbReference type="SUPFAM" id="SSF46894">
    <property type="entry name" value="C-terminal effector domain of the bipartite response regulators"/>
    <property type="match status" value="1"/>
</dbReference>
<dbReference type="InterPro" id="IPR036388">
    <property type="entry name" value="WH-like_DNA-bd_sf"/>
</dbReference>
<evidence type="ECO:0000259" key="8">
    <source>
        <dbReference type="PROSITE" id="PS50110"/>
    </source>
</evidence>
<dbReference type="Proteomes" id="UP001238540">
    <property type="component" value="Unassembled WGS sequence"/>
</dbReference>
<evidence type="ECO:0000256" key="4">
    <source>
        <dbReference type="ARBA" id="ARBA00023125"/>
    </source>
</evidence>
<dbReference type="EMBL" id="JAUFQC010000001">
    <property type="protein sequence ID" value="MDN3609779.1"/>
    <property type="molecule type" value="Genomic_DNA"/>
</dbReference>
<dbReference type="InterPro" id="IPR039420">
    <property type="entry name" value="WalR-like"/>
</dbReference>
<evidence type="ECO:0000256" key="7">
    <source>
        <dbReference type="PROSITE-ProRule" id="PRU01091"/>
    </source>
</evidence>
<keyword evidence="5" id="KW-0804">Transcription</keyword>
<organism evidence="10 11">
    <name type="scientific">Vibrio ostreicida</name>
    <dbReference type="NCBI Taxonomy" id="526588"/>
    <lineage>
        <taxon>Bacteria</taxon>
        <taxon>Pseudomonadati</taxon>
        <taxon>Pseudomonadota</taxon>
        <taxon>Gammaproteobacteria</taxon>
        <taxon>Vibrionales</taxon>
        <taxon>Vibrionaceae</taxon>
        <taxon>Vibrio</taxon>
    </lineage>
</organism>
<evidence type="ECO:0000313" key="11">
    <source>
        <dbReference type="Proteomes" id="UP001238540"/>
    </source>
</evidence>
<dbReference type="Gene3D" id="1.10.10.10">
    <property type="entry name" value="Winged helix-like DNA-binding domain superfamily/Winged helix DNA-binding domain"/>
    <property type="match status" value="1"/>
</dbReference>
<dbReference type="SMART" id="SM00448">
    <property type="entry name" value="REC"/>
    <property type="match status" value="1"/>
</dbReference>
<feature type="domain" description="Response regulatory" evidence="8">
    <location>
        <begin position="7"/>
        <end position="121"/>
    </location>
</feature>
<dbReference type="CDD" id="cd00383">
    <property type="entry name" value="trans_reg_C"/>
    <property type="match status" value="1"/>
</dbReference>
<dbReference type="Gene3D" id="3.40.50.2300">
    <property type="match status" value="1"/>
</dbReference>
<dbReference type="InterPro" id="IPR001789">
    <property type="entry name" value="Sig_transdc_resp-reg_receiver"/>
</dbReference>
<keyword evidence="2" id="KW-0902">Two-component regulatory system</keyword>
<evidence type="ECO:0000256" key="3">
    <source>
        <dbReference type="ARBA" id="ARBA00023015"/>
    </source>
</evidence>
<evidence type="ECO:0000256" key="6">
    <source>
        <dbReference type="PROSITE-ProRule" id="PRU00169"/>
    </source>
</evidence>
<keyword evidence="4 7" id="KW-0238">DNA-binding</keyword>
<evidence type="ECO:0000256" key="1">
    <source>
        <dbReference type="ARBA" id="ARBA00022553"/>
    </source>
</evidence>
<proteinExistence type="predicted"/>
<dbReference type="PANTHER" id="PTHR48111">
    <property type="entry name" value="REGULATOR OF RPOS"/>
    <property type="match status" value="1"/>
</dbReference>
<dbReference type="InterPro" id="IPR011006">
    <property type="entry name" value="CheY-like_superfamily"/>
</dbReference>
<reference evidence="11" key="1">
    <citation type="journal article" date="2019" name="Int. J. Syst. Evol. Microbiol.">
        <title>The Global Catalogue of Microorganisms (GCM) 10K type strain sequencing project: providing services to taxonomists for standard genome sequencing and annotation.</title>
        <authorList>
            <consortium name="The Broad Institute Genomics Platform"/>
            <consortium name="The Broad Institute Genome Sequencing Center for Infectious Disease"/>
            <person name="Wu L."/>
            <person name="Ma J."/>
        </authorList>
    </citation>
    <scope>NUCLEOTIDE SEQUENCE [LARGE SCALE GENOMIC DNA]</scope>
    <source>
        <strain evidence="11">CECT 7398</strain>
    </source>
</reference>
<dbReference type="InterPro" id="IPR016032">
    <property type="entry name" value="Sig_transdc_resp-reg_C-effctor"/>
</dbReference>
<keyword evidence="1 6" id="KW-0597">Phosphoprotein</keyword>
<accession>A0ABT8BTS8</accession>
<dbReference type="PROSITE" id="PS51755">
    <property type="entry name" value="OMPR_PHOB"/>
    <property type="match status" value="1"/>
</dbReference>
<comment type="caution">
    <text evidence="10">The sequence shown here is derived from an EMBL/GenBank/DDBJ whole genome shotgun (WGS) entry which is preliminary data.</text>
</comment>
<evidence type="ECO:0000256" key="2">
    <source>
        <dbReference type="ARBA" id="ARBA00023012"/>
    </source>
</evidence>
<dbReference type="PROSITE" id="PS50110">
    <property type="entry name" value="RESPONSE_REGULATORY"/>
    <property type="match status" value="1"/>
</dbReference>
<evidence type="ECO:0000313" key="10">
    <source>
        <dbReference type="EMBL" id="MDN3609779.1"/>
    </source>
</evidence>
<sequence>MYLHKRRLLLVEDDLDLAKAMIEYLMLEEIECDHASNGLSGLTLVEQGHYDLLVLDLNLPKLNGLDVCTKLRRKGIDVPVLMLTARDTLDDKLNGFSCGADDYLVKPFAMEELIARAKVLSRRRSGQTEQLTCCDLNINLSAQQVNRSGKVLQLSPIGFTLLETLMRASPNVVSREKLIQAVWGDEPPDSNSLKVHIFHLRKVIDKDFDNKLIRTVTSRGFALKCDVSE</sequence>
<feature type="domain" description="OmpR/PhoB-type" evidence="9">
    <location>
        <begin position="128"/>
        <end position="225"/>
    </location>
</feature>
<dbReference type="RefSeq" id="WP_076586843.1">
    <property type="nucleotide sequence ID" value="NZ_JABEYA020000007.1"/>
</dbReference>
<dbReference type="Pfam" id="PF00072">
    <property type="entry name" value="Response_reg"/>
    <property type="match status" value="1"/>
</dbReference>